<dbReference type="EMBL" id="UZAH01028149">
    <property type="protein sequence ID" value="VDO98047.1"/>
    <property type="molecule type" value="Genomic_DNA"/>
</dbReference>
<dbReference type="SUPFAM" id="SSF55486">
    <property type="entry name" value="Metalloproteases ('zincins'), catalytic domain"/>
    <property type="match status" value="1"/>
</dbReference>
<dbReference type="OrthoDB" id="410104at2759"/>
<dbReference type="Gene3D" id="3.40.390.10">
    <property type="entry name" value="Collagenase (Catalytic Domain)"/>
    <property type="match status" value="2"/>
</dbReference>
<proteinExistence type="predicted"/>
<feature type="region of interest" description="Disordered" evidence="4">
    <location>
        <begin position="67"/>
        <end position="90"/>
    </location>
</feature>
<evidence type="ECO:0000256" key="3">
    <source>
        <dbReference type="RuleBase" id="RU361183"/>
    </source>
</evidence>
<protein>
    <recommendedName>
        <fullName evidence="3">Metalloendopeptidase</fullName>
        <ecNumber evidence="3">3.4.24.-</ecNumber>
    </recommendedName>
</protein>
<keyword evidence="2 3" id="KW-0862">Zinc</keyword>
<sequence length="425" mass="48453">MIQAQAWGARIAGGGSYFGSRIPSQWKTSKTVLLYTKGDLYDNGNYRTTCLLSIVYKLFTRRLEGEGDEARGGNTNSAVQLAGPLESDDKGRRPASLMAFALGWLSYSQRSRERPRVMSQSGREVDAIDVDIAVEATANRVKRQAFRGPTYPNNIWSDGVYYSFDPNAGSNLRRIFRKAADLWEQDTCINFRKNDTGLCETVHHAVHEIGHALGFYHTQARHDRDTYVTVNVANIEVSGSRASDSLVKFDANIFKRSYRSQYQKQPASKNYNYGLPYDFGSAMHYSMRSGSIGGRPTMIPLDGNYNRTMGSPFISFIDLSMMNEHYQCKEGCKESPSVKCERGGFPHPRNCQKCICPGGYGGTRCHERVRDPEDFFTEMKALRQQFLAAWLWKNRYSFTGMANSQRYHRRTRRFSRRLYEMPLLD</sequence>
<feature type="binding site" evidence="2">
    <location>
        <position position="217"/>
    </location>
    <ligand>
        <name>Zn(2+)</name>
        <dbReference type="ChEBI" id="CHEBI:29105"/>
        <note>catalytic</note>
    </ligand>
</feature>
<dbReference type="GO" id="GO:0008270">
    <property type="term" value="F:zinc ion binding"/>
    <property type="evidence" value="ECO:0007669"/>
    <property type="project" value="UniProtKB-UniRule"/>
</dbReference>
<keyword evidence="2 3" id="KW-0479">Metal-binding</keyword>
<gene>
    <name evidence="6" type="ORF">HPBE_LOCUS13972</name>
</gene>
<keyword evidence="2 3" id="KW-0645">Protease</keyword>
<accession>A0A3P8AM89</accession>
<dbReference type="PANTHER" id="PTHR10127">
    <property type="entry name" value="DISCOIDIN, CUB, EGF, LAMININ , AND ZINC METALLOPROTEASE DOMAIN CONTAINING"/>
    <property type="match status" value="1"/>
</dbReference>
<dbReference type="SMART" id="SM00235">
    <property type="entry name" value="ZnMc"/>
    <property type="match status" value="1"/>
</dbReference>
<dbReference type="GO" id="GO:0004222">
    <property type="term" value="F:metalloendopeptidase activity"/>
    <property type="evidence" value="ECO:0007669"/>
    <property type="project" value="UniProtKB-UniRule"/>
</dbReference>
<keyword evidence="2 3" id="KW-0482">Metalloprotease</keyword>
<dbReference type="GO" id="GO:0006508">
    <property type="term" value="P:proteolysis"/>
    <property type="evidence" value="ECO:0007669"/>
    <property type="project" value="UniProtKB-KW"/>
</dbReference>
<dbReference type="EC" id="3.4.24.-" evidence="3"/>
<keyword evidence="1" id="KW-1015">Disulfide bond</keyword>
<dbReference type="PROSITE" id="PS51864">
    <property type="entry name" value="ASTACIN"/>
    <property type="match status" value="1"/>
</dbReference>
<evidence type="ECO:0000256" key="4">
    <source>
        <dbReference type="SAM" id="MobiDB-lite"/>
    </source>
</evidence>
<evidence type="ECO:0000256" key="1">
    <source>
        <dbReference type="ARBA" id="ARBA00023157"/>
    </source>
</evidence>
<feature type="binding site" evidence="2">
    <location>
        <position position="211"/>
    </location>
    <ligand>
        <name>Zn(2+)</name>
        <dbReference type="ChEBI" id="CHEBI:29105"/>
        <note>catalytic</note>
    </ligand>
</feature>
<dbReference type="InterPro" id="IPR024079">
    <property type="entry name" value="MetalloPept_cat_dom_sf"/>
</dbReference>
<dbReference type="Pfam" id="PF01400">
    <property type="entry name" value="Astacin"/>
    <property type="match status" value="2"/>
</dbReference>
<reference evidence="6" key="1">
    <citation type="submission" date="2018-11" db="EMBL/GenBank/DDBJ databases">
        <authorList>
            <consortium name="Pathogen Informatics"/>
        </authorList>
    </citation>
    <scope>NUCLEOTIDE SEQUENCE [LARGE SCALE GENOMIC DNA]</scope>
</reference>
<dbReference type="AlphaFoldDB" id="A0A3P8AM89"/>
<feature type="binding site" evidence="2">
    <location>
        <position position="207"/>
    </location>
    <ligand>
        <name>Zn(2+)</name>
        <dbReference type="ChEBI" id="CHEBI:29105"/>
        <note>catalytic</note>
    </ligand>
</feature>
<organism evidence="6">
    <name type="scientific">Heligmosomoides polygyrus</name>
    <name type="common">Parasitic roundworm</name>
    <dbReference type="NCBI Taxonomy" id="6339"/>
    <lineage>
        <taxon>Eukaryota</taxon>
        <taxon>Metazoa</taxon>
        <taxon>Ecdysozoa</taxon>
        <taxon>Nematoda</taxon>
        <taxon>Chromadorea</taxon>
        <taxon>Rhabditida</taxon>
        <taxon>Rhabditina</taxon>
        <taxon>Rhabditomorpha</taxon>
        <taxon>Strongyloidea</taxon>
        <taxon>Heligmosomidae</taxon>
        <taxon>Heligmosomoides</taxon>
    </lineage>
</organism>
<comment type="cofactor">
    <cofactor evidence="2 3">
        <name>Zn(2+)</name>
        <dbReference type="ChEBI" id="CHEBI:29105"/>
    </cofactor>
    <text evidence="2 3">Binds 1 zinc ion per subunit.</text>
</comment>
<comment type="caution">
    <text evidence="2">Lacks conserved residue(s) required for the propagation of feature annotation.</text>
</comment>
<evidence type="ECO:0000256" key="2">
    <source>
        <dbReference type="PROSITE-ProRule" id="PRU01211"/>
    </source>
</evidence>
<name>A0A3P8AM89_HELPZ</name>
<feature type="active site" evidence="2">
    <location>
        <position position="208"/>
    </location>
</feature>
<keyword evidence="2 3" id="KW-0378">Hydrolase</keyword>
<evidence type="ECO:0000259" key="5">
    <source>
        <dbReference type="PROSITE" id="PS51864"/>
    </source>
</evidence>
<dbReference type="PANTHER" id="PTHR10127:SF793">
    <property type="entry name" value="ZINC METALLOPROTEINASE NAS-31"/>
    <property type="match status" value="1"/>
</dbReference>
<dbReference type="InterPro" id="IPR001506">
    <property type="entry name" value="Peptidase_M12A"/>
</dbReference>
<dbReference type="InterPro" id="IPR006026">
    <property type="entry name" value="Peptidase_Metallo"/>
</dbReference>
<evidence type="ECO:0000313" key="6">
    <source>
        <dbReference type="EMBL" id="VDO98047.1"/>
    </source>
</evidence>
<feature type="domain" description="Peptidase M12A" evidence="5">
    <location>
        <begin position="205"/>
        <end position="329"/>
    </location>
</feature>
<dbReference type="PRINTS" id="PR00480">
    <property type="entry name" value="ASTACIN"/>
</dbReference>